<dbReference type="GO" id="GO:0017056">
    <property type="term" value="F:structural constituent of nuclear pore"/>
    <property type="evidence" value="ECO:0007669"/>
    <property type="project" value="EnsemblFungi"/>
</dbReference>
<dbReference type="GO" id="GO:0046822">
    <property type="term" value="P:regulation of nucleocytoplasmic transport"/>
    <property type="evidence" value="ECO:0007669"/>
    <property type="project" value="EnsemblFungi"/>
</dbReference>
<dbReference type="InterPro" id="IPR021827">
    <property type="entry name" value="Nup186/Nup192/Nup205"/>
</dbReference>
<evidence type="ECO:0008006" key="8">
    <source>
        <dbReference type="Google" id="ProtNLM"/>
    </source>
</evidence>
<dbReference type="EMBL" id="HE580269">
    <property type="protein sequence ID" value="CCD23883.1"/>
    <property type="molecule type" value="Genomic_DNA"/>
</dbReference>
<evidence type="ECO:0000256" key="2">
    <source>
        <dbReference type="ARBA" id="ARBA00005892"/>
    </source>
</evidence>
<evidence type="ECO:0000256" key="4">
    <source>
        <dbReference type="ARBA" id="ARBA00023242"/>
    </source>
</evidence>
<dbReference type="GO" id="GO:0006999">
    <property type="term" value="P:nuclear pore organization"/>
    <property type="evidence" value="ECO:0007669"/>
    <property type="project" value="EnsemblFungi"/>
</dbReference>
<accession>G0W7X2</accession>
<dbReference type="Proteomes" id="UP000000689">
    <property type="component" value="Chromosome 3"/>
</dbReference>
<dbReference type="OMA" id="AYGFIEW"/>
<proteinExistence type="inferred from homology"/>
<reference evidence="6 7" key="1">
    <citation type="journal article" date="2011" name="Proc. Natl. Acad. Sci. U.S.A.">
        <title>Evolutionary erosion of yeast sex chromosomes by mating-type switching accidents.</title>
        <authorList>
            <person name="Gordon J.L."/>
            <person name="Armisen D."/>
            <person name="Proux-Wera E."/>
            <person name="Oheigeartaigh S.S."/>
            <person name="Byrne K.P."/>
            <person name="Wolfe K.H."/>
        </authorList>
    </citation>
    <scope>NUCLEOTIDE SEQUENCE [LARGE SCALE GENOMIC DNA]</scope>
    <source>
        <strain evidence="7">ATCC 10597 / BCRC 20456 / CBS 421 / NBRC 0211 / NRRL Y-12639</strain>
    </source>
</reference>
<evidence type="ECO:0000256" key="1">
    <source>
        <dbReference type="ARBA" id="ARBA00004123"/>
    </source>
</evidence>
<keyword evidence="7" id="KW-1185">Reference proteome</keyword>
<evidence type="ECO:0000256" key="3">
    <source>
        <dbReference type="ARBA" id="ARBA00022448"/>
    </source>
</evidence>
<sequence>MIWSTAPFQKLYDSIENDQFDYNLFKELLPDLQQLNLTNDKPKNQKSRAQVESGKITLADNNIITNDDENDTNNNHNTITYNLKQQFIIATISLSDELNLDELIVAQLILSDLEKSNLLDSLDSLDNATTLIISGKRQFFFRRQFILQITAFLLNCLDTSNPILQELVQDSLKNNILKSFESIHQQLEDIKQSINKAKILENNNDPIFIQNIKFKRDFLLKEYDTLSQILTGLINKNFLLNYNDINNIINHIITSLNPNDYFIIYYLPALFNAFNKLEDMPSNDVNLLYSNFIKDLKNNDSIYEQPIKVTLIFIFLTLFIDWCNSNPTVRTKDLDFKTDIDYPMMLTVELGAIEQLLIIAADTSEFMNDQTLELIYDIRSLLETHIPRFRPIQLLDDPVDYENASNNDNNNNNTQHPHSITNNFSYSDAINTKKGITPSENKNLKYSNIAQSQYNNIRLSEQTQDFLVSSFHNVLQKVITNCAFLLTKIKDTEEDSLLSEADLTLDDIAAKADLERFFITIYFFYASRPTYSNEFWKDKESNAYGFIEWSSKCTDSLMRSCFYLMISSLSFGQENSTNVFHYFGNNSIVSWSTIVQCLKEYNLRISNLPNVIHQRQNLEQDTDSSSSSSSATATKEIDSLAIAFEEGLNEETTIFLSSLLTLVGSVAFDVQSDIKISLSGLFMDPIFEFAKLETPLSGACFKTLSYLLPSSIDARLNYWQSLDSILFKNVSLTNTTDSYRSAFGYTLKTFSEIVGFLSLFNNLLKINPQDINENGHLSFGKQNFPSKLGQVYRKMGIWPYFDYILNEIFVPSKLILNDFDRRAIQTPILEIIETSLLSFDYSAILNSITLGINLDTLVNTSDFFTYVQESPAPVVFNHLFAQNVHSTLFAIIDIGIDHISIDLEGGKDQMNLLTRSIKIINLILDFQGTFTEELLPIIIKQENKSYYIPKNFGLHGFRSFYDTIFFNLPVVAHLGLYVGLDDTSLVSESLKVLKKLSLNSPSNGTDLNSKNKLFTIFDAVDDSARIKDAFISQLEVPIENDGQLSLKIQLLNFINSNLSFTKPAVTVAHFLLGLQASNGISLGPELPTFINSDVSLLNSIVSILESSLDIVTPEQIQYAPMRLASISLEIILKLCRNPLTSSLLLDYLTNQHFFERIMEIDVHITKFTQWDGKSFDSLSIDSGFDFLQSESIGALLAFLSYRNYLIQYLGLFIHRCSFMGTKRNILTYVNFLITNKIYSTRIFSFLDSLNYENLPIDEHLFKNFKYLNALPLNLEKFTLNEKCAGNIYSLNDLNSLMSVAQKVVKPPLHATACTTDEVGEAQKETLVKEIVMMKFCVSSYLSNKKFQELQLLILHSWVQLVQVIVTDGNLSPLSRSNFILEVFETIIPKINDYVEVNTLFSEELTSLAVFLNDLYQKDRMVVDNLRFVDSRLYNMFKVCLHGINSPLSTPTLRSDFYVLANSYLVRRIKENTLVKEVIMDIRMHNEKLLEVICNDAIYVQGTCKITGILLLDSLIQLGNINKANFVLDNLMKGTQLQRIAQTLKSTDLLLTSTAEHITIDDLLYELTAFKTTASFLVRVAETRIGAQSLLQCKILQIIGDLSFLKIDPDLGSELIFNESPSKNSDFIKVNINLTNSINGVASSNGVSLFEVITPIFRLLCSILLSLGSTNKSVISNVKKLLMEFRKLLVGIFKKDVLKETQDTVQSTKSASEDWQELVKLAVVLCTLTQYDGRESSML</sequence>
<dbReference type="RefSeq" id="XP_003669126.1">
    <property type="nucleotide sequence ID" value="XM_003669078.1"/>
</dbReference>
<keyword evidence="4" id="KW-0539">Nucleus</keyword>
<dbReference type="PANTHER" id="PTHR31344:SF0">
    <property type="entry name" value="NUCLEAR PORE COMPLEX PROTEIN NUP205"/>
    <property type="match status" value="1"/>
</dbReference>
<dbReference type="eggNOG" id="KOG1835">
    <property type="taxonomic scope" value="Eukaryota"/>
</dbReference>
<dbReference type="STRING" id="1071378.G0W7X2"/>
<dbReference type="OrthoDB" id="2019644at2759"/>
<dbReference type="PANTHER" id="PTHR31344">
    <property type="entry name" value="NUCLEAR PORE COMPLEX PROTEIN NUP205"/>
    <property type="match status" value="1"/>
</dbReference>
<dbReference type="GO" id="GO:0044611">
    <property type="term" value="C:nuclear pore inner ring"/>
    <property type="evidence" value="ECO:0007669"/>
    <property type="project" value="EnsemblFungi"/>
</dbReference>
<dbReference type="KEGG" id="ndi:NDAI_0C02230"/>
<comment type="similarity">
    <text evidence="2">Belongs to the NUP186/NUP192/NUP205 family.</text>
</comment>
<feature type="region of interest" description="Disordered" evidence="5">
    <location>
        <begin position="400"/>
        <end position="420"/>
    </location>
</feature>
<comment type="subcellular location">
    <subcellularLocation>
        <location evidence="1">Nucleus</location>
    </subcellularLocation>
</comment>
<evidence type="ECO:0000313" key="7">
    <source>
        <dbReference type="Proteomes" id="UP000000689"/>
    </source>
</evidence>
<evidence type="ECO:0000313" key="6">
    <source>
        <dbReference type="EMBL" id="CCD23883.1"/>
    </source>
</evidence>
<name>G0W7X2_NAUDC</name>
<dbReference type="GeneID" id="11496750"/>
<dbReference type="Pfam" id="PF11894">
    <property type="entry name" value="Nup192"/>
    <property type="match status" value="1"/>
</dbReference>
<gene>
    <name evidence="6" type="primary">NDAI0C02230</name>
    <name evidence="6" type="ordered locus">NDAI_0C02230</name>
</gene>
<protein>
    <recommendedName>
        <fullName evidence="8">Nucleoporin</fullName>
    </recommendedName>
</protein>
<keyword evidence="3" id="KW-0813">Transport</keyword>
<dbReference type="HOGENOM" id="CLU_002778_0_0_1"/>
<organism evidence="6 7">
    <name type="scientific">Naumovozyma dairenensis (strain ATCC 10597 / BCRC 20456 / CBS 421 / NBRC 0211 / NRRL Y-12639)</name>
    <name type="common">Saccharomyces dairenensis</name>
    <dbReference type="NCBI Taxonomy" id="1071378"/>
    <lineage>
        <taxon>Eukaryota</taxon>
        <taxon>Fungi</taxon>
        <taxon>Dikarya</taxon>
        <taxon>Ascomycota</taxon>
        <taxon>Saccharomycotina</taxon>
        <taxon>Saccharomycetes</taxon>
        <taxon>Saccharomycetales</taxon>
        <taxon>Saccharomycetaceae</taxon>
        <taxon>Naumovozyma</taxon>
    </lineage>
</organism>
<evidence type="ECO:0000256" key="5">
    <source>
        <dbReference type="SAM" id="MobiDB-lite"/>
    </source>
</evidence>
<feature type="compositionally biased region" description="Low complexity" evidence="5">
    <location>
        <begin position="403"/>
        <end position="413"/>
    </location>
</feature>